<sequence length="85" mass="9652">MASMETKEQIYDQLVDILVDDFEVDEDDINLEANLYTDLDLDSIDTVDLVIKLQEMTGKSVNPETFKAVRTMQHVVDAVHDLVHG</sequence>
<dbReference type="AlphaFoldDB" id="A0A1B3BDR3"/>
<protein>
    <recommendedName>
        <fullName evidence="3">Acyl carrier protein</fullName>
        <shortName evidence="3">ACP</shortName>
    </recommendedName>
</protein>
<keyword evidence="3" id="KW-0443">Lipid metabolism</keyword>
<dbReference type="GO" id="GO:0005737">
    <property type="term" value="C:cytoplasm"/>
    <property type="evidence" value="ECO:0007669"/>
    <property type="project" value="UniProtKB-SubCell"/>
</dbReference>
<comment type="pathway">
    <text evidence="3">Lipid metabolism; fatty acid biosynthesis.</text>
</comment>
<evidence type="ECO:0000256" key="3">
    <source>
        <dbReference type="HAMAP-Rule" id="MF_01217"/>
    </source>
</evidence>
<dbReference type="KEGG" id="ksd:KS2013_2270"/>
<name>A0A1B3BDR3_9GAMM</name>
<dbReference type="InterPro" id="IPR036736">
    <property type="entry name" value="ACP-like_sf"/>
</dbReference>
<dbReference type="PATRIC" id="fig|1144748.3.peg.2290"/>
<keyword evidence="3" id="KW-0276">Fatty acid metabolism</keyword>
<dbReference type="Proteomes" id="UP000094147">
    <property type="component" value="Chromosome"/>
</dbReference>
<dbReference type="STRING" id="1144748.KS2013_2270"/>
<gene>
    <name evidence="3" type="primary">acpP</name>
    <name evidence="5" type="ORF">KS2013_2270</name>
</gene>
<dbReference type="PROSITE" id="PS50075">
    <property type="entry name" value="CARRIER"/>
    <property type="match status" value="1"/>
</dbReference>
<comment type="subcellular location">
    <subcellularLocation>
        <location evidence="3">Cytoplasm</location>
    </subcellularLocation>
</comment>
<dbReference type="EMBL" id="CP012418">
    <property type="protein sequence ID" value="AOE50974.1"/>
    <property type="molecule type" value="Genomic_DNA"/>
</dbReference>
<comment type="function">
    <text evidence="3">Carrier of the growing fatty acid chain in fatty acid biosynthesis.</text>
</comment>
<comment type="PTM">
    <text evidence="3">4'-phosphopantetheine is transferred from CoA to a specific serine of apo-ACP by AcpS. This modification is essential for activity because fatty acids are bound in thioester linkage to the sulfhydryl of the prosthetic group.</text>
</comment>
<dbReference type="HAMAP" id="MF_01217">
    <property type="entry name" value="Acyl_carrier"/>
    <property type="match status" value="1"/>
</dbReference>
<proteinExistence type="inferred from homology"/>
<evidence type="ECO:0000313" key="6">
    <source>
        <dbReference type="Proteomes" id="UP000094147"/>
    </source>
</evidence>
<feature type="modified residue" description="O-(pantetheine 4'-phosphoryl)serine" evidence="3">
    <location>
        <position position="43"/>
    </location>
</feature>
<evidence type="ECO:0000256" key="1">
    <source>
        <dbReference type="ARBA" id="ARBA00022450"/>
    </source>
</evidence>
<evidence type="ECO:0000256" key="2">
    <source>
        <dbReference type="ARBA" id="ARBA00022553"/>
    </source>
</evidence>
<feature type="domain" description="Carrier" evidence="4">
    <location>
        <begin position="5"/>
        <end position="83"/>
    </location>
</feature>
<dbReference type="Gene3D" id="1.10.1200.10">
    <property type="entry name" value="ACP-like"/>
    <property type="match status" value="1"/>
</dbReference>
<keyword evidence="3" id="KW-0444">Lipid biosynthesis</keyword>
<keyword evidence="3" id="KW-0963">Cytoplasm</keyword>
<dbReference type="InterPro" id="IPR003231">
    <property type="entry name" value="ACP"/>
</dbReference>
<dbReference type="SUPFAM" id="SSF47336">
    <property type="entry name" value="ACP-like"/>
    <property type="match status" value="1"/>
</dbReference>
<evidence type="ECO:0000313" key="5">
    <source>
        <dbReference type="EMBL" id="AOE50974.1"/>
    </source>
</evidence>
<dbReference type="InterPro" id="IPR009081">
    <property type="entry name" value="PP-bd_ACP"/>
</dbReference>
<keyword evidence="3" id="KW-0275">Fatty acid biosynthesis</keyword>
<dbReference type="NCBIfam" id="NF003757">
    <property type="entry name" value="PRK05350.1"/>
    <property type="match status" value="1"/>
</dbReference>
<evidence type="ECO:0000259" key="4">
    <source>
        <dbReference type="PROSITE" id="PS50075"/>
    </source>
</evidence>
<comment type="similarity">
    <text evidence="3">Belongs to the acyl carrier protein (ACP) family.</text>
</comment>
<keyword evidence="1 3" id="KW-0596">Phosphopantetheine</keyword>
<dbReference type="GO" id="GO:0000036">
    <property type="term" value="F:acyl carrier activity"/>
    <property type="evidence" value="ECO:0007669"/>
    <property type="project" value="UniProtKB-UniRule"/>
</dbReference>
<keyword evidence="2 3" id="KW-0597">Phosphoprotein</keyword>
<dbReference type="Pfam" id="PF00550">
    <property type="entry name" value="PP-binding"/>
    <property type="match status" value="1"/>
</dbReference>
<keyword evidence="6" id="KW-1185">Reference proteome</keyword>
<organism evidence="5 6">
    <name type="scientific">Kangiella sediminilitoris</name>
    <dbReference type="NCBI Taxonomy" id="1144748"/>
    <lineage>
        <taxon>Bacteria</taxon>
        <taxon>Pseudomonadati</taxon>
        <taxon>Pseudomonadota</taxon>
        <taxon>Gammaproteobacteria</taxon>
        <taxon>Kangiellales</taxon>
        <taxon>Kangiellaceae</taxon>
        <taxon>Kangiella</taxon>
    </lineage>
</organism>
<accession>A0A1B3BDR3</accession>
<reference evidence="6" key="1">
    <citation type="submission" date="2015-08" db="EMBL/GenBank/DDBJ databases">
        <authorList>
            <person name="Kim K.M."/>
        </authorList>
    </citation>
    <scope>NUCLEOTIDE SEQUENCE [LARGE SCALE GENOMIC DNA]</scope>
    <source>
        <strain evidence="6">KCTC 23892</strain>
    </source>
</reference>
<dbReference type="UniPathway" id="UPA00094"/>